<dbReference type="Pfam" id="PF03732">
    <property type="entry name" value="Retrotrans_gag"/>
    <property type="match status" value="1"/>
</dbReference>
<sequence>MTDRSRQTTGRDASPLHSHFLPDHNSTSLPKQPLVPFDLSLPANVADKVRSDTSSPAKRLVLTIDDGTNTSPQKVLLRDLPPLTHPGPSIFDPDHPFPLVIIDDSDSQTGDPKMNTGNDTTLGDLHNRPQQVSTFLNKFELAAGRNGWDAALRLMYLGNYLEGPASKWYQAYFNDPAKVTSTWETVKADFRREFVGEDYLRELQRKLFSRRQRFTEPPREYYYDLLEIADEVNPNMPFDTFKMHFENGLHPSLQDHFSLAAGTAVDFPSLLKAVTILPGITLNIRISSRGYGQI</sequence>
<evidence type="ECO:0000313" key="4">
    <source>
        <dbReference type="Proteomes" id="UP001566132"/>
    </source>
</evidence>
<dbReference type="PANTHER" id="PTHR33194">
    <property type="entry name" value="ZINC KNUCKLE DOMAINCONTAINING PROTEIN"/>
    <property type="match status" value="1"/>
</dbReference>
<dbReference type="AlphaFoldDB" id="A0ABD1E464"/>
<organism evidence="3 4">
    <name type="scientific">Hypothenemus hampei</name>
    <name type="common">Coffee berry borer</name>
    <dbReference type="NCBI Taxonomy" id="57062"/>
    <lineage>
        <taxon>Eukaryota</taxon>
        <taxon>Metazoa</taxon>
        <taxon>Ecdysozoa</taxon>
        <taxon>Arthropoda</taxon>
        <taxon>Hexapoda</taxon>
        <taxon>Insecta</taxon>
        <taxon>Pterygota</taxon>
        <taxon>Neoptera</taxon>
        <taxon>Endopterygota</taxon>
        <taxon>Coleoptera</taxon>
        <taxon>Polyphaga</taxon>
        <taxon>Cucujiformia</taxon>
        <taxon>Curculionidae</taxon>
        <taxon>Scolytinae</taxon>
        <taxon>Hypothenemus</taxon>
    </lineage>
</organism>
<proteinExistence type="predicted"/>
<dbReference type="InterPro" id="IPR005162">
    <property type="entry name" value="Retrotrans_gag_dom"/>
</dbReference>
<name>A0ABD1E464_HYPHA</name>
<dbReference type="PANTHER" id="PTHR33194:SF4">
    <property type="entry name" value="CCHC-TYPE DOMAIN-CONTAINING PROTEIN"/>
    <property type="match status" value="1"/>
</dbReference>
<accession>A0ABD1E464</accession>
<reference evidence="3 4" key="1">
    <citation type="submission" date="2024-05" db="EMBL/GenBank/DDBJ databases">
        <title>Genetic variation in Jamaican populations of the coffee berry borer (Hypothenemus hampei).</title>
        <authorList>
            <person name="Errbii M."/>
            <person name="Myrie A."/>
        </authorList>
    </citation>
    <scope>NUCLEOTIDE SEQUENCE [LARGE SCALE GENOMIC DNA]</scope>
    <source>
        <strain evidence="3">JA-Hopewell-2020-01-JO</strain>
        <tissue evidence="3">Whole body</tissue>
    </source>
</reference>
<feature type="domain" description="Retrotransposon gag" evidence="2">
    <location>
        <begin position="160"/>
        <end position="249"/>
    </location>
</feature>
<keyword evidence="4" id="KW-1185">Reference proteome</keyword>
<dbReference type="Proteomes" id="UP001566132">
    <property type="component" value="Unassembled WGS sequence"/>
</dbReference>
<evidence type="ECO:0000256" key="1">
    <source>
        <dbReference type="SAM" id="MobiDB-lite"/>
    </source>
</evidence>
<dbReference type="EMBL" id="JBDJPC010000012">
    <property type="protein sequence ID" value="KAL1489447.1"/>
    <property type="molecule type" value="Genomic_DNA"/>
</dbReference>
<feature type="region of interest" description="Disordered" evidence="1">
    <location>
        <begin position="1"/>
        <end position="31"/>
    </location>
</feature>
<comment type="caution">
    <text evidence="3">The sequence shown here is derived from an EMBL/GenBank/DDBJ whole genome shotgun (WGS) entry which is preliminary data.</text>
</comment>
<evidence type="ECO:0000259" key="2">
    <source>
        <dbReference type="Pfam" id="PF03732"/>
    </source>
</evidence>
<evidence type="ECO:0000313" key="3">
    <source>
        <dbReference type="EMBL" id="KAL1489447.1"/>
    </source>
</evidence>
<gene>
    <name evidence="3" type="ORF">ABEB36_014340</name>
</gene>
<protein>
    <recommendedName>
        <fullName evidence="2">Retrotransposon gag domain-containing protein</fullName>
    </recommendedName>
</protein>